<dbReference type="SUPFAM" id="SSF52087">
    <property type="entry name" value="CRAL/TRIO domain"/>
    <property type="match status" value="1"/>
</dbReference>
<dbReference type="Gene3D" id="1.20.5.1200">
    <property type="entry name" value="Alpha-tocopherol transfer"/>
    <property type="match status" value="1"/>
</dbReference>
<dbReference type="EMBL" id="CAXITT010000374">
    <property type="protein sequence ID" value="CAL1540188.1"/>
    <property type="molecule type" value="Genomic_DNA"/>
</dbReference>
<dbReference type="SMART" id="SM00516">
    <property type="entry name" value="SEC14"/>
    <property type="match status" value="1"/>
</dbReference>
<evidence type="ECO:0000313" key="3">
    <source>
        <dbReference type="Proteomes" id="UP001497497"/>
    </source>
</evidence>
<dbReference type="InterPro" id="IPR001251">
    <property type="entry name" value="CRAL-TRIO_dom"/>
</dbReference>
<dbReference type="PRINTS" id="PR00180">
    <property type="entry name" value="CRETINALDHBP"/>
</dbReference>
<dbReference type="Gene3D" id="1.10.8.20">
    <property type="entry name" value="N-terminal domain of phosphatidylinositol transfer protein sec14p"/>
    <property type="match status" value="1"/>
</dbReference>
<dbReference type="SMART" id="SM01100">
    <property type="entry name" value="CRAL_TRIO_N"/>
    <property type="match status" value="1"/>
</dbReference>
<comment type="caution">
    <text evidence="2">The sequence shown here is derived from an EMBL/GenBank/DDBJ whole genome shotgun (WGS) entry which is preliminary data.</text>
</comment>
<dbReference type="SUPFAM" id="SSF46938">
    <property type="entry name" value="CRAL/TRIO N-terminal domain"/>
    <property type="match status" value="1"/>
</dbReference>
<evidence type="ECO:0000259" key="1">
    <source>
        <dbReference type="PROSITE" id="PS50191"/>
    </source>
</evidence>
<accession>A0AAV2I0R7</accession>
<sequence length="313" mass="36169">MSGSADSSYKCTLPPDVLAKAKRELREDPDTRIFEVKTLRSRLEKVPGLKPRTDFNFLLAFLRARKFDQERTFQLLKNYYEIRRTEPEIFDDLKPSRIKHILDDGLFEILKERDSEGCKVVILRPGNWDPDRFPVAEIPRADFLLFSKLVEDEITQVNGIHFIINLEGMTMKHVSHFGPALAKKVMQILQDVVPLRLKRIDYVNEPTFFDIVFSIVKQFMKEKLTKRIVLNGSEFDKLHQSIKPIYLPTDLGGTQKPHKDQEVIKALLASESRFIEDMKFGFLNMSIKKDKNEVRNADAGIQGLGGSFKKLDI</sequence>
<proteinExistence type="predicted"/>
<dbReference type="Proteomes" id="UP001497497">
    <property type="component" value="Unassembled WGS sequence"/>
</dbReference>
<gene>
    <name evidence="2" type="ORF">GSLYS_00013900001</name>
</gene>
<protein>
    <recommendedName>
        <fullName evidence="1">CRAL-TRIO domain-containing protein</fullName>
    </recommendedName>
</protein>
<dbReference type="InterPro" id="IPR036865">
    <property type="entry name" value="CRAL-TRIO_dom_sf"/>
</dbReference>
<dbReference type="Gene3D" id="3.40.525.10">
    <property type="entry name" value="CRAL-TRIO lipid binding domain"/>
    <property type="match status" value="1"/>
</dbReference>
<dbReference type="InterPro" id="IPR036273">
    <property type="entry name" value="CRAL/TRIO_N_dom_sf"/>
</dbReference>
<dbReference type="Pfam" id="PF00650">
    <property type="entry name" value="CRAL_TRIO"/>
    <property type="match status" value="1"/>
</dbReference>
<dbReference type="PANTHER" id="PTHR10174">
    <property type="entry name" value="ALPHA-TOCOPHEROL TRANSFER PROTEIN-RELATED"/>
    <property type="match status" value="1"/>
</dbReference>
<dbReference type="CDD" id="cd00170">
    <property type="entry name" value="SEC14"/>
    <property type="match status" value="1"/>
</dbReference>
<keyword evidence="3" id="KW-1185">Reference proteome</keyword>
<feature type="domain" description="CRAL-TRIO" evidence="1">
    <location>
        <begin position="86"/>
        <end position="259"/>
    </location>
</feature>
<evidence type="ECO:0000313" key="2">
    <source>
        <dbReference type="EMBL" id="CAL1540188.1"/>
    </source>
</evidence>
<dbReference type="AlphaFoldDB" id="A0AAV2I0R7"/>
<dbReference type="PANTHER" id="PTHR10174:SF130">
    <property type="entry name" value="ALPHA-TOCOPHEROL TRANSFER PROTEIN-LIKE"/>
    <property type="match status" value="1"/>
</dbReference>
<organism evidence="2 3">
    <name type="scientific">Lymnaea stagnalis</name>
    <name type="common">Great pond snail</name>
    <name type="synonym">Helix stagnalis</name>
    <dbReference type="NCBI Taxonomy" id="6523"/>
    <lineage>
        <taxon>Eukaryota</taxon>
        <taxon>Metazoa</taxon>
        <taxon>Spiralia</taxon>
        <taxon>Lophotrochozoa</taxon>
        <taxon>Mollusca</taxon>
        <taxon>Gastropoda</taxon>
        <taxon>Heterobranchia</taxon>
        <taxon>Euthyneura</taxon>
        <taxon>Panpulmonata</taxon>
        <taxon>Hygrophila</taxon>
        <taxon>Lymnaeoidea</taxon>
        <taxon>Lymnaeidae</taxon>
        <taxon>Lymnaea</taxon>
    </lineage>
</organism>
<dbReference type="GO" id="GO:1902936">
    <property type="term" value="F:phosphatidylinositol bisphosphate binding"/>
    <property type="evidence" value="ECO:0007669"/>
    <property type="project" value="TreeGrafter"/>
</dbReference>
<dbReference type="InterPro" id="IPR011074">
    <property type="entry name" value="CRAL/TRIO_N_dom"/>
</dbReference>
<name>A0AAV2I0R7_LYMST</name>
<dbReference type="GO" id="GO:0016020">
    <property type="term" value="C:membrane"/>
    <property type="evidence" value="ECO:0007669"/>
    <property type="project" value="TreeGrafter"/>
</dbReference>
<reference evidence="2 3" key="1">
    <citation type="submission" date="2024-04" db="EMBL/GenBank/DDBJ databases">
        <authorList>
            <consortium name="Genoscope - CEA"/>
            <person name="William W."/>
        </authorList>
    </citation>
    <scope>NUCLEOTIDE SEQUENCE [LARGE SCALE GENOMIC DNA]</scope>
</reference>
<dbReference type="PROSITE" id="PS50191">
    <property type="entry name" value="CRAL_TRIO"/>
    <property type="match status" value="1"/>
</dbReference>